<organism evidence="1">
    <name type="scientific">Tanacetum cinerariifolium</name>
    <name type="common">Dalmatian daisy</name>
    <name type="synonym">Chrysanthemum cinerariifolium</name>
    <dbReference type="NCBI Taxonomy" id="118510"/>
    <lineage>
        <taxon>Eukaryota</taxon>
        <taxon>Viridiplantae</taxon>
        <taxon>Streptophyta</taxon>
        <taxon>Embryophyta</taxon>
        <taxon>Tracheophyta</taxon>
        <taxon>Spermatophyta</taxon>
        <taxon>Magnoliopsida</taxon>
        <taxon>eudicotyledons</taxon>
        <taxon>Gunneridae</taxon>
        <taxon>Pentapetalae</taxon>
        <taxon>asterids</taxon>
        <taxon>campanulids</taxon>
        <taxon>Asterales</taxon>
        <taxon>Asteraceae</taxon>
        <taxon>Asteroideae</taxon>
        <taxon>Anthemideae</taxon>
        <taxon>Anthemidinae</taxon>
        <taxon>Tanacetum</taxon>
    </lineage>
</organism>
<gene>
    <name evidence="1" type="ORF">Tci_021541</name>
</gene>
<accession>A0A6L2KJ91</accession>
<name>A0A6L2KJ91_TANCI</name>
<sequence length="208" mass="23807">MCDCLVTSLKLVNVGIKSHLNAVGITVVHIDINTTLMELVLLVYFNEKYVRIPIKELRRKLEVSQKQKDGIQVKVDKFENASKSLDKLIECQIVENCKKGLGYESYNAVLPLYTGNFMPPKPYLSFTVLEEFVNKPEVENSHVKSSEEETKVVRKNANAPIIEECVSDDEEENVTQPKIKKKTVKPSIVKKEFVKPRQKEKTDRKIVK</sequence>
<proteinExistence type="predicted"/>
<protein>
    <submittedName>
        <fullName evidence="1">Uncharacterized protein</fullName>
    </submittedName>
</protein>
<evidence type="ECO:0000313" key="1">
    <source>
        <dbReference type="EMBL" id="GEU49563.1"/>
    </source>
</evidence>
<dbReference type="AlphaFoldDB" id="A0A6L2KJ91"/>
<reference evidence="1" key="1">
    <citation type="journal article" date="2019" name="Sci. Rep.">
        <title>Draft genome of Tanacetum cinerariifolium, the natural source of mosquito coil.</title>
        <authorList>
            <person name="Yamashiro T."/>
            <person name="Shiraishi A."/>
            <person name="Satake H."/>
            <person name="Nakayama K."/>
        </authorList>
    </citation>
    <scope>NUCLEOTIDE SEQUENCE</scope>
</reference>
<comment type="caution">
    <text evidence="1">The sequence shown here is derived from an EMBL/GenBank/DDBJ whole genome shotgun (WGS) entry which is preliminary data.</text>
</comment>
<dbReference type="EMBL" id="BKCJ010002583">
    <property type="protein sequence ID" value="GEU49563.1"/>
    <property type="molecule type" value="Genomic_DNA"/>
</dbReference>